<sequence>MSVTLSLPQVPELHEPPEEADAEGCIQCQMGSKLVLFITGNCHWRCDYCPLSETRRDIDHMFANERRCESFDEVIEEARAMRATGAGITGGDPLMARERTLEGIRRLKAEFGTQFHLHMYTSIPFRPEWASEFAEAGLDEIRFHFLDLAAEEYRETIAACSESGILTGVELPCEPDKESELLELLDALRGYDIDFLNLNELEITVGNIDNMELRGFNLSTEITAGAAGSAELALTLRNRVMAASNGLPDPIDGETREPYGYHLKFCTAVYKDAGQLRRRFQRRGEATIAPHETLTDDSTLMFGAVYSSEEDQESWRGEIAEQTGLPQRFMLWDPENHRIELPLVVAETIAEHVDAPVAMVEVTPTFERMEVTVVWLNDQASGEHSSLGS</sequence>
<keyword evidence="3" id="KW-0408">Iron</keyword>
<keyword evidence="6" id="KW-0670">Pyruvate</keyword>
<feature type="domain" description="Radical SAM core" evidence="5">
    <location>
        <begin position="27"/>
        <end position="243"/>
    </location>
</feature>
<dbReference type="InterPro" id="IPR006638">
    <property type="entry name" value="Elp3/MiaA/NifB-like_rSAM"/>
</dbReference>
<dbReference type="GO" id="GO:0046872">
    <property type="term" value="F:metal ion binding"/>
    <property type="evidence" value="ECO:0007669"/>
    <property type="project" value="UniProtKB-KW"/>
</dbReference>
<dbReference type="AlphaFoldDB" id="A0A075FNE7"/>
<evidence type="ECO:0000256" key="2">
    <source>
        <dbReference type="ARBA" id="ARBA00022723"/>
    </source>
</evidence>
<keyword evidence="1" id="KW-0949">S-adenosyl-L-methionine</keyword>
<dbReference type="PANTHER" id="PTHR43288">
    <property type="entry name" value="BIOTIN SYNTHASE-RELATED PROTEIN, RADICAL SAM SUPERFAMILY"/>
    <property type="match status" value="1"/>
</dbReference>
<dbReference type="SFLD" id="SFLDG01108">
    <property type="entry name" value="Uncharacterised_Radical_SAM_Su"/>
    <property type="match status" value="1"/>
</dbReference>
<protein>
    <submittedName>
        <fullName evidence="6">Putative conserved protein related to pyruvate formate-lyase activating enzyme</fullName>
    </submittedName>
</protein>
<dbReference type="GO" id="GO:0016829">
    <property type="term" value="F:lyase activity"/>
    <property type="evidence" value="ECO:0007669"/>
    <property type="project" value="UniProtKB-KW"/>
</dbReference>
<evidence type="ECO:0000313" key="6">
    <source>
        <dbReference type="EMBL" id="AIE91006.1"/>
    </source>
</evidence>
<accession>A0A075FNE7</accession>
<dbReference type="PANTHER" id="PTHR43288:SF1">
    <property type="entry name" value="GLYCYL-RADICAL ENZYME ACTIVATING ENZYME MJ0021-RELATED"/>
    <property type="match status" value="1"/>
</dbReference>
<dbReference type="InterPro" id="IPR058240">
    <property type="entry name" value="rSAM_sf"/>
</dbReference>
<dbReference type="SFLD" id="SFLDS00029">
    <property type="entry name" value="Radical_SAM"/>
    <property type="match status" value="1"/>
</dbReference>
<dbReference type="PROSITE" id="PS51918">
    <property type="entry name" value="RADICAL_SAM"/>
    <property type="match status" value="1"/>
</dbReference>
<evidence type="ECO:0000256" key="3">
    <source>
        <dbReference type="ARBA" id="ARBA00023004"/>
    </source>
</evidence>
<keyword evidence="6" id="KW-0456">Lyase</keyword>
<evidence type="ECO:0000259" key="5">
    <source>
        <dbReference type="PROSITE" id="PS51918"/>
    </source>
</evidence>
<organism evidence="6">
    <name type="scientific">uncultured marine group II/III euryarchaeote AD1000_104_B06</name>
    <dbReference type="NCBI Taxonomy" id="1457712"/>
    <lineage>
        <taxon>Archaea</taxon>
        <taxon>Methanobacteriati</taxon>
        <taxon>Methanobacteriota</taxon>
        <taxon>environmental samples</taxon>
    </lineage>
</organism>
<evidence type="ECO:0000256" key="1">
    <source>
        <dbReference type="ARBA" id="ARBA00022691"/>
    </source>
</evidence>
<dbReference type="CDD" id="cd01335">
    <property type="entry name" value="Radical_SAM"/>
    <property type="match status" value="1"/>
</dbReference>
<reference evidence="6" key="1">
    <citation type="journal article" date="2014" name="Genome Biol. Evol.">
        <title>Pangenome evidence for extensive interdomain horizontal transfer affecting lineage core and shell genes in uncultured planktonic thaumarchaeota and euryarchaeota.</title>
        <authorList>
            <person name="Deschamps P."/>
            <person name="Zivanovic Y."/>
            <person name="Moreira D."/>
            <person name="Rodriguez-Valera F."/>
            <person name="Lopez-Garcia P."/>
        </authorList>
    </citation>
    <scope>NUCLEOTIDE SEQUENCE</scope>
</reference>
<keyword evidence="2" id="KW-0479">Metal-binding</keyword>
<dbReference type="Pfam" id="PF04055">
    <property type="entry name" value="Radical_SAM"/>
    <property type="match status" value="1"/>
</dbReference>
<dbReference type="InterPro" id="IPR040087">
    <property type="entry name" value="MJ0021-like"/>
</dbReference>
<dbReference type="Gene3D" id="3.20.20.70">
    <property type="entry name" value="Aldolase class I"/>
    <property type="match status" value="1"/>
</dbReference>
<proteinExistence type="predicted"/>
<dbReference type="GO" id="GO:0051536">
    <property type="term" value="F:iron-sulfur cluster binding"/>
    <property type="evidence" value="ECO:0007669"/>
    <property type="project" value="UniProtKB-KW"/>
</dbReference>
<dbReference type="InterPro" id="IPR013785">
    <property type="entry name" value="Aldolase_TIM"/>
</dbReference>
<dbReference type="InterPro" id="IPR007197">
    <property type="entry name" value="rSAM"/>
</dbReference>
<keyword evidence="4" id="KW-0411">Iron-sulfur</keyword>
<evidence type="ECO:0000256" key="4">
    <source>
        <dbReference type="ARBA" id="ARBA00023014"/>
    </source>
</evidence>
<dbReference type="SUPFAM" id="SSF102114">
    <property type="entry name" value="Radical SAM enzymes"/>
    <property type="match status" value="1"/>
</dbReference>
<dbReference type="SMART" id="SM00729">
    <property type="entry name" value="Elp3"/>
    <property type="match status" value="1"/>
</dbReference>
<name>A0A075FNE7_9EURY</name>
<dbReference type="EMBL" id="KF900325">
    <property type="protein sequence ID" value="AIE91006.1"/>
    <property type="molecule type" value="Genomic_DNA"/>
</dbReference>